<organism evidence="2 3">
    <name type="scientific">Nitratiruptor tergarcus DSM 16512</name>
    <dbReference type="NCBI Taxonomy" id="1069081"/>
    <lineage>
        <taxon>Bacteria</taxon>
        <taxon>Pseudomonadati</taxon>
        <taxon>Campylobacterota</taxon>
        <taxon>Epsilonproteobacteria</taxon>
        <taxon>Nautiliales</taxon>
        <taxon>Nitratiruptoraceae</taxon>
        <taxon>Nitratiruptor</taxon>
    </lineage>
</organism>
<dbReference type="RefSeq" id="WP_084275895.1">
    <property type="nucleotide sequence ID" value="NZ_AP026671.1"/>
</dbReference>
<evidence type="ECO:0000256" key="1">
    <source>
        <dbReference type="ARBA" id="ARBA00006479"/>
    </source>
</evidence>
<evidence type="ECO:0000313" key="2">
    <source>
        <dbReference type="EMBL" id="SMC09679.1"/>
    </source>
</evidence>
<dbReference type="InterPro" id="IPR043129">
    <property type="entry name" value="ATPase_NBD"/>
</dbReference>
<dbReference type="OrthoDB" id="9810372at2"/>
<dbReference type="GO" id="GO:0016301">
    <property type="term" value="F:kinase activity"/>
    <property type="evidence" value="ECO:0007669"/>
    <property type="project" value="UniProtKB-KW"/>
</dbReference>
<keyword evidence="3" id="KW-1185">Reference proteome</keyword>
<dbReference type="EMBL" id="FWWZ01000001">
    <property type="protein sequence ID" value="SMC09679.1"/>
    <property type="molecule type" value="Genomic_DNA"/>
</dbReference>
<dbReference type="SUPFAM" id="SSF53067">
    <property type="entry name" value="Actin-like ATPase domain"/>
    <property type="match status" value="1"/>
</dbReference>
<name>A0A1W1WU13_9BACT</name>
<dbReference type="Pfam" id="PF00480">
    <property type="entry name" value="ROK"/>
    <property type="match status" value="1"/>
</dbReference>
<keyword evidence="2" id="KW-0418">Kinase</keyword>
<dbReference type="InterPro" id="IPR000600">
    <property type="entry name" value="ROK"/>
</dbReference>
<dbReference type="PANTHER" id="PTHR18964">
    <property type="entry name" value="ROK (REPRESSOR, ORF, KINASE) FAMILY"/>
    <property type="match status" value="1"/>
</dbReference>
<dbReference type="PANTHER" id="PTHR18964:SF149">
    <property type="entry name" value="BIFUNCTIONAL UDP-N-ACETYLGLUCOSAMINE 2-EPIMERASE_N-ACETYLMANNOSAMINE KINASE"/>
    <property type="match status" value="1"/>
</dbReference>
<dbReference type="Gene3D" id="3.30.420.40">
    <property type="match status" value="2"/>
</dbReference>
<evidence type="ECO:0000313" key="3">
    <source>
        <dbReference type="Proteomes" id="UP000192602"/>
    </source>
</evidence>
<dbReference type="AlphaFoldDB" id="A0A1W1WU13"/>
<keyword evidence="2" id="KW-0808">Transferase</keyword>
<comment type="similarity">
    <text evidence="1">Belongs to the ROK (NagC/XylR) family.</text>
</comment>
<dbReference type="STRING" id="1069081.SAMN05660197_1501"/>
<accession>A0A1W1WU13</accession>
<sequence>MKLALDIGGTYIRWEIIDREKGKKQLHNIDLQRFIEDLINEKRITAVGISYAGQVCNNKILSAPNIHATIEPQKFGIPYIIENDLKCAVLAEAKFFNTSSITALYSGTGLGSATIDQGKLVRGYKNLAGEIGHIPYKKAPFRCGCGKDNCIELFASGSGLQKWADYLKIEASLKNEKLYNLYTEALLYAAATALTLFNPSILVLGGGVIKHNPGIIDYIQQKIAQYAPPFTLKEAQIRLTQLEDASLEGIKILLERLP</sequence>
<dbReference type="Proteomes" id="UP000192602">
    <property type="component" value="Unassembled WGS sequence"/>
</dbReference>
<gene>
    <name evidence="2" type="ORF">SAMN05660197_1501</name>
</gene>
<reference evidence="3" key="1">
    <citation type="submission" date="2017-04" db="EMBL/GenBank/DDBJ databases">
        <authorList>
            <person name="Varghese N."/>
            <person name="Submissions S."/>
        </authorList>
    </citation>
    <scope>NUCLEOTIDE SEQUENCE [LARGE SCALE GENOMIC DNA]</scope>
    <source>
        <strain evidence="3">DSM 16512</strain>
    </source>
</reference>
<proteinExistence type="inferred from homology"/>
<protein>
    <submittedName>
        <fullName evidence="2">Glucokinase</fullName>
    </submittedName>
</protein>